<evidence type="ECO:0000313" key="6">
    <source>
        <dbReference type="Proteomes" id="UP001595803"/>
    </source>
</evidence>
<evidence type="ECO:0000313" key="5">
    <source>
        <dbReference type="EMBL" id="MFC3831786.1"/>
    </source>
</evidence>
<proteinExistence type="inferred from homology"/>
<dbReference type="Gene3D" id="3.40.630.190">
    <property type="entry name" value="LCP protein"/>
    <property type="match status" value="1"/>
</dbReference>
<dbReference type="InterPro" id="IPR050922">
    <property type="entry name" value="LytR/CpsA/Psr_CW_biosynth"/>
</dbReference>
<dbReference type="InterPro" id="IPR027381">
    <property type="entry name" value="LytR/CpsA/Psr_C"/>
</dbReference>
<dbReference type="Pfam" id="PF03816">
    <property type="entry name" value="LytR_cpsA_psr"/>
    <property type="match status" value="1"/>
</dbReference>
<evidence type="ECO:0000256" key="1">
    <source>
        <dbReference type="ARBA" id="ARBA00006068"/>
    </source>
</evidence>
<evidence type="ECO:0000259" key="4">
    <source>
        <dbReference type="Pfam" id="PF13399"/>
    </source>
</evidence>
<evidence type="ECO:0000256" key="2">
    <source>
        <dbReference type="SAM" id="MobiDB-lite"/>
    </source>
</evidence>
<sequence>MQRPPHPDIDHRFPDPRRVTQPPSPRQLAGLRALQVFGLSVATLTLGGLAVVSTAGGQTTSVIRAVQGQAPQYTVLIAGRDIIYCYYHQPCKDQGQREGLIQPPNTDTLMLVKVDGASVQVLNIPRDTNVGEFNPRLGIAAQKVNSQYWDGGPQALMRAVETITGEHVDSYVVVRTDYVERVIDALGGLDVTVPEPGIEWVDNAAGVNLKLAPGDHHLDGRQGVLFLRVRKGFGDDYGRIDHQKQALTQLAGKLRTPQGLAALPTILGGIGNGVETNADPDLLLALRPYLARLKLAFSTLPTDPIPGTFNLAVNRERLAAVWGKPAAISVPDVRVRIVDASGDGLGAGLVRALQAMGYRDVELSAVAASREASQVFTQQEVAQAGALADALNLPRLQGERFPVAAGEVGILLGTDAGTHLAALNDLSPTPETP</sequence>
<dbReference type="InterPro" id="IPR004474">
    <property type="entry name" value="LytR_CpsA_psr"/>
</dbReference>
<comment type="caution">
    <text evidence="5">The sequence shown here is derived from an EMBL/GenBank/DDBJ whole genome shotgun (WGS) entry which is preliminary data.</text>
</comment>
<dbReference type="Pfam" id="PF13399">
    <property type="entry name" value="LytR_C"/>
    <property type="match status" value="1"/>
</dbReference>
<dbReference type="PANTHER" id="PTHR33392">
    <property type="entry name" value="POLYISOPRENYL-TEICHOIC ACID--PEPTIDOGLYCAN TEICHOIC ACID TRANSFERASE TAGU"/>
    <property type="match status" value="1"/>
</dbReference>
<feature type="region of interest" description="Disordered" evidence="2">
    <location>
        <begin position="1"/>
        <end position="25"/>
    </location>
</feature>
<dbReference type="Proteomes" id="UP001595803">
    <property type="component" value="Unassembled WGS sequence"/>
</dbReference>
<dbReference type="NCBIfam" id="TIGR00350">
    <property type="entry name" value="lytR_cpsA_psr"/>
    <property type="match status" value="1"/>
</dbReference>
<organism evidence="5 6">
    <name type="scientific">Deinococcus rufus</name>
    <dbReference type="NCBI Taxonomy" id="2136097"/>
    <lineage>
        <taxon>Bacteria</taxon>
        <taxon>Thermotogati</taxon>
        <taxon>Deinococcota</taxon>
        <taxon>Deinococci</taxon>
        <taxon>Deinococcales</taxon>
        <taxon>Deinococcaceae</taxon>
        <taxon>Deinococcus</taxon>
    </lineage>
</organism>
<gene>
    <name evidence="5" type="ORF">ACFOSB_02775</name>
</gene>
<evidence type="ECO:0000259" key="3">
    <source>
        <dbReference type="Pfam" id="PF03816"/>
    </source>
</evidence>
<reference evidence="6" key="1">
    <citation type="journal article" date="2019" name="Int. J. Syst. Evol. Microbiol.">
        <title>The Global Catalogue of Microorganisms (GCM) 10K type strain sequencing project: providing services to taxonomists for standard genome sequencing and annotation.</title>
        <authorList>
            <consortium name="The Broad Institute Genomics Platform"/>
            <consortium name="The Broad Institute Genome Sequencing Center for Infectious Disease"/>
            <person name="Wu L."/>
            <person name="Ma J."/>
        </authorList>
    </citation>
    <scope>NUCLEOTIDE SEQUENCE [LARGE SCALE GENOMIC DNA]</scope>
    <source>
        <strain evidence="6">CCTCC AB 2017081</strain>
    </source>
</reference>
<accession>A0ABV7Z2Y7</accession>
<feature type="domain" description="Cell envelope-related transcriptional attenuator" evidence="3">
    <location>
        <begin position="105"/>
        <end position="254"/>
    </location>
</feature>
<dbReference type="RefSeq" id="WP_322473853.1">
    <property type="nucleotide sequence ID" value="NZ_JBHRZG010000002.1"/>
</dbReference>
<feature type="domain" description="LytR/CpsA/Psr regulator C-terminal" evidence="4">
    <location>
        <begin position="332"/>
        <end position="415"/>
    </location>
</feature>
<dbReference type="PANTHER" id="PTHR33392:SF6">
    <property type="entry name" value="POLYISOPRENYL-TEICHOIC ACID--PEPTIDOGLYCAN TEICHOIC ACID TRANSFERASE TAGU"/>
    <property type="match status" value="1"/>
</dbReference>
<feature type="compositionally biased region" description="Basic and acidic residues" evidence="2">
    <location>
        <begin position="1"/>
        <end position="18"/>
    </location>
</feature>
<keyword evidence="6" id="KW-1185">Reference proteome</keyword>
<name>A0ABV7Z2Y7_9DEIO</name>
<protein>
    <submittedName>
        <fullName evidence="5">LCP family protein</fullName>
    </submittedName>
</protein>
<dbReference type="EMBL" id="JBHRZG010000002">
    <property type="protein sequence ID" value="MFC3831786.1"/>
    <property type="molecule type" value="Genomic_DNA"/>
</dbReference>
<comment type="similarity">
    <text evidence="1">Belongs to the LytR/CpsA/Psr (LCP) family.</text>
</comment>